<protein>
    <submittedName>
        <fullName evidence="8">Dihydroxyacetone kinase</fullName>
        <ecNumber evidence="8">2.7.1.29</ecNumber>
    </submittedName>
</protein>
<dbReference type="SUPFAM" id="SSF101473">
    <property type="entry name" value="DhaL-like"/>
    <property type="match status" value="1"/>
</dbReference>
<dbReference type="EMBL" id="JACGWT010000002">
    <property type="protein sequence ID" value="MBA8793568.1"/>
    <property type="molecule type" value="Genomic_DNA"/>
</dbReference>
<dbReference type="PROSITE" id="PS51480">
    <property type="entry name" value="DHAL"/>
    <property type="match status" value="1"/>
</dbReference>
<dbReference type="SMART" id="SM01120">
    <property type="entry name" value="Dak2"/>
    <property type="match status" value="1"/>
</dbReference>
<reference evidence="8 9" key="1">
    <citation type="submission" date="2020-07" db="EMBL/GenBank/DDBJ databases">
        <title>Sequencing the genomes of 1000 actinobacteria strains.</title>
        <authorList>
            <person name="Klenk H.-P."/>
        </authorList>
    </citation>
    <scope>NUCLEOTIDE SEQUENCE [LARGE SCALE GENOMIC DNA]</scope>
    <source>
        <strain evidence="8 9">DSM 100723</strain>
    </source>
</reference>
<dbReference type="PANTHER" id="PTHR28629">
    <property type="entry name" value="TRIOKINASE/FMN CYCLASE"/>
    <property type="match status" value="1"/>
</dbReference>
<dbReference type="Proteomes" id="UP000523079">
    <property type="component" value="Unassembled WGS sequence"/>
</dbReference>
<name>A0A7W3IQW9_9ACTN</name>
<dbReference type="Pfam" id="PF02733">
    <property type="entry name" value="Dak1"/>
    <property type="match status" value="1"/>
</dbReference>
<dbReference type="GO" id="GO:0006796">
    <property type="term" value="P:phosphate-containing compound metabolic process"/>
    <property type="evidence" value="ECO:0007669"/>
    <property type="project" value="UniProtKB-ARBA"/>
</dbReference>
<dbReference type="InterPro" id="IPR004006">
    <property type="entry name" value="DhaK_dom"/>
</dbReference>
<evidence type="ECO:0000256" key="5">
    <source>
        <dbReference type="SAM" id="MobiDB-lite"/>
    </source>
</evidence>
<evidence type="ECO:0000256" key="3">
    <source>
        <dbReference type="ARBA" id="ARBA00022777"/>
    </source>
</evidence>
<dbReference type="GO" id="GO:0005524">
    <property type="term" value="F:ATP binding"/>
    <property type="evidence" value="ECO:0007669"/>
    <property type="project" value="UniProtKB-KW"/>
</dbReference>
<feature type="region of interest" description="Disordered" evidence="5">
    <location>
        <begin position="329"/>
        <end position="366"/>
    </location>
</feature>
<evidence type="ECO:0000313" key="8">
    <source>
        <dbReference type="EMBL" id="MBA8793568.1"/>
    </source>
</evidence>
<dbReference type="FunFam" id="1.25.40.340:FF:000002">
    <property type="entry name" value="Dihydroxyacetone kinase, L subunit"/>
    <property type="match status" value="1"/>
</dbReference>
<dbReference type="NCBIfam" id="NF011049">
    <property type="entry name" value="PRK14479.1"/>
    <property type="match status" value="1"/>
</dbReference>
<dbReference type="SUPFAM" id="SSF82549">
    <property type="entry name" value="DAK1/DegV-like"/>
    <property type="match status" value="1"/>
</dbReference>
<evidence type="ECO:0000256" key="2">
    <source>
        <dbReference type="ARBA" id="ARBA00022741"/>
    </source>
</evidence>
<dbReference type="GO" id="GO:0005829">
    <property type="term" value="C:cytosol"/>
    <property type="evidence" value="ECO:0007669"/>
    <property type="project" value="TreeGrafter"/>
</dbReference>
<accession>A0A7W3IQW9</accession>
<feature type="domain" description="DhaK" evidence="7">
    <location>
        <begin position="7"/>
        <end position="327"/>
    </location>
</feature>
<dbReference type="Gene3D" id="1.25.40.340">
    <property type="match status" value="1"/>
</dbReference>
<evidence type="ECO:0000256" key="4">
    <source>
        <dbReference type="ARBA" id="ARBA00022840"/>
    </source>
</evidence>
<dbReference type="GO" id="GO:0004371">
    <property type="term" value="F:glycerone kinase activity"/>
    <property type="evidence" value="ECO:0007669"/>
    <property type="project" value="UniProtKB-EC"/>
</dbReference>
<organism evidence="8 9">
    <name type="scientific">Microlunatus kandeliicorticis</name>
    <dbReference type="NCBI Taxonomy" id="1759536"/>
    <lineage>
        <taxon>Bacteria</taxon>
        <taxon>Bacillati</taxon>
        <taxon>Actinomycetota</taxon>
        <taxon>Actinomycetes</taxon>
        <taxon>Propionibacteriales</taxon>
        <taxon>Propionibacteriaceae</taxon>
        <taxon>Microlunatus</taxon>
    </lineage>
</organism>
<dbReference type="AlphaFoldDB" id="A0A7W3IQW9"/>
<evidence type="ECO:0000259" key="7">
    <source>
        <dbReference type="PROSITE" id="PS51481"/>
    </source>
</evidence>
<dbReference type="InterPro" id="IPR036117">
    <property type="entry name" value="DhaL_dom_sf"/>
</dbReference>
<keyword evidence="2" id="KW-0547">Nucleotide-binding</keyword>
<feature type="domain" description="DhaL" evidence="6">
    <location>
        <begin position="370"/>
        <end position="572"/>
    </location>
</feature>
<evidence type="ECO:0000313" key="9">
    <source>
        <dbReference type="Proteomes" id="UP000523079"/>
    </source>
</evidence>
<keyword evidence="3 8" id="KW-0418">Kinase</keyword>
<evidence type="ECO:0000259" key="6">
    <source>
        <dbReference type="PROSITE" id="PS51480"/>
    </source>
</evidence>
<comment type="caution">
    <text evidence="8">The sequence shown here is derived from an EMBL/GenBank/DDBJ whole genome shotgun (WGS) entry which is preliminary data.</text>
</comment>
<dbReference type="InterPro" id="IPR004007">
    <property type="entry name" value="DhaL_dom"/>
</dbReference>
<feature type="compositionally biased region" description="Acidic residues" evidence="5">
    <location>
        <begin position="354"/>
        <end position="363"/>
    </location>
</feature>
<keyword evidence="1 8" id="KW-0808">Transferase</keyword>
<dbReference type="PANTHER" id="PTHR28629:SF4">
    <property type="entry name" value="TRIOKINASE_FMN CYCLASE"/>
    <property type="match status" value="1"/>
</dbReference>
<gene>
    <name evidence="8" type="ORF">FHX74_001173</name>
</gene>
<keyword evidence="9" id="KW-1185">Reference proteome</keyword>
<evidence type="ECO:0000256" key="1">
    <source>
        <dbReference type="ARBA" id="ARBA00022679"/>
    </source>
</evidence>
<proteinExistence type="predicted"/>
<dbReference type="FunFam" id="3.40.50.10440:FF:000003">
    <property type="entry name" value="Homodimeric dihydroxyacetone kinase"/>
    <property type="match status" value="1"/>
</dbReference>
<dbReference type="RefSeq" id="WP_182559169.1">
    <property type="nucleotide sequence ID" value="NZ_JACGWT010000002.1"/>
</dbReference>
<dbReference type="Pfam" id="PF02734">
    <property type="entry name" value="Dak2"/>
    <property type="match status" value="1"/>
</dbReference>
<dbReference type="PROSITE" id="PS51481">
    <property type="entry name" value="DHAK"/>
    <property type="match status" value="1"/>
</dbReference>
<dbReference type="GO" id="GO:0019563">
    <property type="term" value="P:glycerol catabolic process"/>
    <property type="evidence" value="ECO:0007669"/>
    <property type="project" value="TreeGrafter"/>
</dbReference>
<dbReference type="Gene3D" id="3.30.1180.20">
    <property type="entry name" value="Dihydroxyacetone kinase, domain 2"/>
    <property type="match status" value="1"/>
</dbReference>
<keyword evidence="4" id="KW-0067">ATP-binding</keyword>
<dbReference type="Gene3D" id="3.40.50.10440">
    <property type="entry name" value="Dihydroxyacetone kinase, domain 1"/>
    <property type="match status" value="1"/>
</dbReference>
<sequence length="583" mass="59243">MTRLYNDPARFTEDMVAGFADANADYVVAVPGGVVRATRTPANKVAVVVGGGSGHYPAFCGVVGPGFADGAVIGNIFTSPSAADAASVARAADGGAGVLLTTGNYAGDVMNFGLAVQQLEAEGVAARYLAVTDDIASAPAEEITKRRGIAGDFTVFKVASAAAEEGADLDAVLAAGQRANDMTRSLGVAFDGCTMPGADEPLFTVPEGKMGLGLGIHGEPGVSEHAMPSAAELAELLVDGVLAEKPDGAGDRVAVILNGLGTTKYEELFVVWGRAAARLRDAGCTLVRPEVGELVTSLDMAGCSLTVMWLDDDLERWWLAAADTPTFRRGVVGGPGDAGGERRTPEEAAAAAEAPEEDEDGDDDSWRAGERISAAVAAIADAMAEHEEELGRIDAVAGDGDHGRGMVKGSAAARKAAAAAVEEGRGARGVLKAAGDEWAAQAGGTSGVLWGAALTAIGHRLGNEGTPGDRDVVEALTAGYEALTSLGGAEPGDKTMLDAWQPFVRTLEEKVSGGADWRTAWAEAVEVARGAAEDTAELRPKVGRARPLADRSVGTPDAGATSFAICVRVAGEALGTGSGRTGS</sequence>
<dbReference type="EC" id="2.7.1.29" evidence="8"/>
<dbReference type="InterPro" id="IPR050861">
    <property type="entry name" value="Dihydroxyacetone_Kinase"/>
</dbReference>